<protein>
    <submittedName>
        <fullName evidence="4 5">Salivary secreted serine protease, putative</fullName>
        <ecNumber evidence="4">3.4.21.4</ecNumber>
    </submittedName>
</protein>
<dbReference type="HOGENOM" id="CLU_006842_13_1_1"/>
<dbReference type="EMBL" id="ABJB010186123">
    <property type="status" value="NOT_ANNOTATED_CDS"/>
    <property type="molecule type" value="Genomic_DNA"/>
</dbReference>
<evidence type="ECO:0000313" key="6">
    <source>
        <dbReference type="Proteomes" id="UP000001555"/>
    </source>
</evidence>
<accession>B7PC29</accession>
<dbReference type="EnsemblMetazoa" id="ISCW016985-RA">
    <property type="protein sequence ID" value="ISCW016985-PA"/>
    <property type="gene ID" value="ISCW016985"/>
</dbReference>
<dbReference type="Proteomes" id="UP000001555">
    <property type="component" value="Unassembled WGS sequence"/>
</dbReference>
<dbReference type="InterPro" id="IPR001254">
    <property type="entry name" value="Trypsin_dom"/>
</dbReference>
<dbReference type="VEuPathDB" id="VectorBase:ISCP_009072"/>
<dbReference type="EMBL" id="ABJB010827301">
    <property type="status" value="NOT_ANNOTATED_CDS"/>
    <property type="molecule type" value="Genomic_DNA"/>
</dbReference>
<dbReference type="AlphaFoldDB" id="B7PC29"/>
<feature type="non-terminal residue" evidence="4">
    <location>
        <position position="1"/>
    </location>
</feature>
<dbReference type="OrthoDB" id="6496394at2759"/>
<dbReference type="EC" id="3.4.21.4" evidence="4"/>
<dbReference type="Gene3D" id="2.40.10.10">
    <property type="entry name" value="Trypsin-like serine proteases"/>
    <property type="match status" value="1"/>
</dbReference>
<evidence type="ECO:0000256" key="1">
    <source>
        <dbReference type="ARBA" id="ARBA00023157"/>
    </source>
</evidence>
<dbReference type="PROSITE" id="PS50240">
    <property type="entry name" value="TRYPSIN_DOM"/>
    <property type="match status" value="1"/>
</dbReference>
<gene>
    <name evidence="4" type="ORF">IscW_ISCW016985</name>
</gene>
<proteinExistence type="inferred from homology"/>
<dbReference type="SMART" id="SM00020">
    <property type="entry name" value="Tryp_SPc"/>
    <property type="match status" value="1"/>
</dbReference>
<dbReference type="FunFam" id="2.40.10.10:FF:000410">
    <property type="match status" value="1"/>
</dbReference>
<dbReference type="PROSITE" id="PS00135">
    <property type="entry name" value="TRYPSIN_SER"/>
    <property type="match status" value="1"/>
</dbReference>
<dbReference type="GO" id="GO:0006508">
    <property type="term" value="P:proteolysis"/>
    <property type="evidence" value="ECO:0000318"/>
    <property type="project" value="GO_Central"/>
</dbReference>
<dbReference type="CDD" id="cd00190">
    <property type="entry name" value="Tryp_SPc"/>
    <property type="match status" value="1"/>
</dbReference>
<dbReference type="FunCoup" id="B7PC29">
    <property type="interactions" value="60"/>
</dbReference>
<dbReference type="InterPro" id="IPR009003">
    <property type="entry name" value="Peptidase_S1_PA"/>
</dbReference>
<feature type="domain" description="Peptidase S1" evidence="3">
    <location>
        <begin position="1"/>
        <end position="189"/>
    </location>
</feature>
<dbReference type="PANTHER" id="PTHR24256">
    <property type="entry name" value="TRYPTASE-RELATED"/>
    <property type="match status" value="1"/>
</dbReference>
<name>B7PC29_IXOSC</name>
<dbReference type="GO" id="GO:0005615">
    <property type="term" value="C:extracellular space"/>
    <property type="evidence" value="ECO:0000318"/>
    <property type="project" value="GO_Central"/>
</dbReference>
<keyword evidence="6" id="KW-1185">Reference proteome</keyword>
<keyword evidence="1" id="KW-1015">Disulfide bond</keyword>
<evidence type="ECO:0000313" key="4">
    <source>
        <dbReference type="EMBL" id="EEC04151.1"/>
    </source>
</evidence>
<keyword evidence="4" id="KW-0378">Hydrolase</keyword>
<dbReference type="VEuPathDB" id="VectorBase:ISCW016985"/>
<dbReference type="VEuPathDB" id="VectorBase:ISCI016985"/>
<dbReference type="PaxDb" id="6945-B7PC29"/>
<organism>
    <name type="scientific">Ixodes scapularis</name>
    <name type="common">Black-legged tick</name>
    <name type="synonym">Deer tick</name>
    <dbReference type="NCBI Taxonomy" id="6945"/>
    <lineage>
        <taxon>Eukaryota</taxon>
        <taxon>Metazoa</taxon>
        <taxon>Ecdysozoa</taxon>
        <taxon>Arthropoda</taxon>
        <taxon>Chelicerata</taxon>
        <taxon>Arachnida</taxon>
        <taxon>Acari</taxon>
        <taxon>Parasitiformes</taxon>
        <taxon>Ixodida</taxon>
        <taxon>Ixodoidea</taxon>
        <taxon>Ixodidae</taxon>
        <taxon>Ixodinae</taxon>
        <taxon>Ixodes</taxon>
    </lineage>
</organism>
<evidence type="ECO:0000259" key="3">
    <source>
        <dbReference type="PROSITE" id="PS50240"/>
    </source>
</evidence>
<dbReference type="MEROPS" id="S01.306"/>
<dbReference type="InterPro" id="IPR043504">
    <property type="entry name" value="Peptidase_S1_PA_chymotrypsin"/>
</dbReference>
<dbReference type="InterPro" id="IPR051487">
    <property type="entry name" value="Ser/Thr_Proteases_Immune/Dev"/>
</dbReference>
<keyword evidence="4" id="KW-0645">Protease</keyword>
<sequence length="200" mass="21933">NSAHCCVCRQKGEKPTKITIKYGSATLRQGTRMQVMGYYIHEDFGRQLNDIAILLLPVPVNVTQKSRPICLPESPSDVPGTRAIVTGWGTVKKDGKVSLDLGSTSQVLWSPERCRVSFPGFDPQRQICAKVANTGPCKGDSGGPLMIRNGVNFEVVGIVSHGSSCDTLARPEVYTKVWHFLPWIKKALSADSTCKYKKPQ</sequence>
<reference evidence="4 6" key="1">
    <citation type="submission" date="2008-03" db="EMBL/GenBank/DDBJ databases">
        <title>Annotation of Ixodes scapularis.</title>
        <authorList>
            <consortium name="Ixodes scapularis Genome Project Consortium"/>
            <person name="Caler E."/>
            <person name="Hannick L.I."/>
            <person name="Bidwell S."/>
            <person name="Joardar V."/>
            <person name="Thiagarajan M."/>
            <person name="Amedeo P."/>
            <person name="Galinsky K.J."/>
            <person name="Schobel S."/>
            <person name="Inman J."/>
            <person name="Hostetler J."/>
            <person name="Miller J."/>
            <person name="Hammond M."/>
            <person name="Megy K."/>
            <person name="Lawson D."/>
            <person name="Kodira C."/>
            <person name="Sutton G."/>
            <person name="Meyer J."/>
            <person name="Hill C.A."/>
            <person name="Birren B."/>
            <person name="Nene V."/>
            <person name="Collins F."/>
            <person name="Alarcon-Chaidez F."/>
            <person name="Wikel S."/>
            <person name="Strausberg R."/>
        </authorList>
    </citation>
    <scope>NUCLEOTIDE SEQUENCE [LARGE SCALE GENOMIC DNA]</scope>
    <source>
        <strain evidence="6">Wikel</strain>
        <strain evidence="4">Wikel colony</strain>
    </source>
</reference>
<dbReference type="Pfam" id="PF00089">
    <property type="entry name" value="Trypsin"/>
    <property type="match status" value="1"/>
</dbReference>
<evidence type="ECO:0000313" key="5">
    <source>
        <dbReference type="EnsemblMetazoa" id="ISCW016985-PA"/>
    </source>
</evidence>
<reference evidence="5" key="2">
    <citation type="submission" date="2020-05" db="UniProtKB">
        <authorList>
            <consortium name="EnsemblMetazoa"/>
        </authorList>
    </citation>
    <scope>IDENTIFICATION</scope>
    <source>
        <strain evidence="5">wikel</strain>
    </source>
</reference>
<dbReference type="STRING" id="6945.B7PC29"/>
<dbReference type="GO" id="GO:0004252">
    <property type="term" value="F:serine-type endopeptidase activity"/>
    <property type="evidence" value="ECO:0000318"/>
    <property type="project" value="GO_Central"/>
</dbReference>
<dbReference type="InterPro" id="IPR033116">
    <property type="entry name" value="TRYPSIN_SER"/>
</dbReference>
<comment type="similarity">
    <text evidence="2">Belongs to the peptidase S1 family. CLIP subfamily.</text>
</comment>
<dbReference type="EMBL" id="DS681185">
    <property type="protein sequence ID" value="EEC04151.1"/>
    <property type="molecule type" value="Genomic_DNA"/>
</dbReference>
<dbReference type="SUPFAM" id="SSF50494">
    <property type="entry name" value="Trypsin-like serine proteases"/>
    <property type="match status" value="1"/>
</dbReference>
<evidence type="ECO:0000256" key="2">
    <source>
        <dbReference type="ARBA" id="ARBA00024195"/>
    </source>
</evidence>